<gene>
    <name evidence="2" type="ORF">FA15DRAFT_664213</name>
</gene>
<name>A0A5C3L9F3_COPMA</name>
<dbReference type="OrthoDB" id="3359404at2759"/>
<reference evidence="2 3" key="1">
    <citation type="journal article" date="2019" name="Nat. Ecol. Evol.">
        <title>Megaphylogeny resolves global patterns of mushroom evolution.</title>
        <authorList>
            <person name="Varga T."/>
            <person name="Krizsan K."/>
            <person name="Foldi C."/>
            <person name="Dima B."/>
            <person name="Sanchez-Garcia M."/>
            <person name="Sanchez-Ramirez S."/>
            <person name="Szollosi G.J."/>
            <person name="Szarkandi J.G."/>
            <person name="Papp V."/>
            <person name="Albert L."/>
            <person name="Andreopoulos W."/>
            <person name="Angelini C."/>
            <person name="Antonin V."/>
            <person name="Barry K.W."/>
            <person name="Bougher N.L."/>
            <person name="Buchanan P."/>
            <person name="Buyck B."/>
            <person name="Bense V."/>
            <person name="Catcheside P."/>
            <person name="Chovatia M."/>
            <person name="Cooper J."/>
            <person name="Damon W."/>
            <person name="Desjardin D."/>
            <person name="Finy P."/>
            <person name="Geml J."/>
            <person name="Haridas S."/>
            <person name="Hughes K."/>
            <person name="Justo A."/>
            <person name="Karasinski D."/>
            <person name="Kautmanova I."/>
            <person name="Kiss B."/>
            <person name="Kocsube S."/>
            <person name="Kotiranta H."/>
            <person name="LaButti K.M."/>
            <person name="Lechner B.E."/>
            <person name="Liimatainen K."/>
            <person name="Lipzen A."/>
            <person name="Lukacs Z."/>
            <person name="Mihaltcheva S."/>
            <person name="Morgado L.N."/>
            <person name="Niskanen T."/>
            <person name="Noordeloos M.E."/>
            <person name="Ohm R.A."/>
            <person name="Ortiz-Santana B."/>
            <person name="Ovrebo C."/>
            <person name="Racz N."/>
            <person name="Riley R."/>
            <person name="Savchenko A."/>
            <person name="Shiryaev A."/>
            <person name="Soop K."/>
            <person name="Spirin V."/>
            <person name="Szebenyi C."/>
            <person name="Tomsovsky M."/>
            <person name="Tulloss R.E."/>
            <person name="Uehling J."/>
            <person name="Grigoriev I.V."/>
            <person name="Vagvolgyi C."/>
            <person name="Papp T."/>
            <person name="Martin F.M."/>
            <person name="Miettinen O."/>
            <person name="Hibbett D.S."/>
            <person name="Nagy L.G."/>
        </authorList>
    </citation>
    <scope>NUCLEOTIDE SEQUENCE [LARGE SCALE GENOMIC DNA]</scope>
    <source>
        <strain evidence="2 3">CBS 121175</strain>
    </source>
</reference>
<feature type="region of interest" description="Disordered" evidence="1">
    <location>
        <begin position="87"/>
        <end position="113"/>
    </location>
</feature>
<keyword evidence="3" id="KW-1185">Reference proteome</keyword>
<sequence>MLLLTARRISGRLGRRFNSTASQPKSHHASLYSETFPAMVPIFLLGSAVYLGLKLAQMKLSQERYLQDADSHVASLESEIAALEEKRQHTSTVSTPVLVSEPTTPRSSSWRFW</sequence>
<accession>A0A5C3L9F3</accession>
<organism evidence="2 3">
    <name type="scientific">Coprinopsis marcescibilis</name>
    <name type="common">Agaric fungus</name>
    <name type="synonym">Psathyrella marcescibilis</name>
    <dbReference type="NCBI Taxonomy" id="230819"/>
    <lineage>
        <taxon>Eukaryota</taxon>
        <taxon>Fungi</taxon>
        <taxon>Dikarya</taxon>
        <taxon>Basidiomycota</taxon>
        <taxon>Agaricomycotina</taxon>
        <taxon>Agaricomycetes</taxon>
        <taxon>Agaricomycetidae</taxon>
        <taxon>Agaricales</taxon>
        <taxon>Agaricineae</taxon>
        <taxon>Psathyrellaceae</taxon>
        <taxon>Coprinopsis</taxon>
    </lineage>
</organism>
<evidence type="ECO:0000256" key="1">
    <source>
        <dbReference type="SAM" id="MobiDB-lite"/>
    </source>
</evidence>
<feature type="compositionally biased region" description="Polar residues" evidence="1">
    <location>
        <begin position="90"/>
        <end position="113"/>
    </location>
</feature>
<proteinExistence type="predicted"/>
<dbReference type="AlphaFoldDB" id="A0A5C3L9F3"/>
<evidence type="ECO:0000313" key="3">
    <source>
        <dbReference type="Proteomes" id="UP000307440"/>
    </source>
</evidence>
<protein>
    <submittedName>
        <fullName evidence="2">Uncharacterized protein</fullName>
    </submittedName>
</protein>
<dbReference type="Proteomes" id="UP000307440">
    <property type="component" value="Unassembled WGS sequence"/>
</dbReference>
<evidence type="ECO:0000313" key="2">
    <source>
        <dbReference type="EMBL" id="TFK29292.1"/>
    </source>
</evidence>
<dbReference type="EMBL" id="ML210150">
    <property type="protein sequence ID" value="TFK29292.1"/>
    <property type="molecule type" value="Genomic_DNA"/>
</dbReference>